<evidence type="ECO:0000256" key="7">
    <source>
        <dbReference type="ARBA" id="ARBA00023141"/>
    </source>
</evidence>
<keyword evidence="3" id="KW-0028">Amino-acid biosynthesis</keyword>
<comment type="pathway">
    <text evidence="1">Amino-acid biosynthesis; L-tryptophan biosynthesis; L-tryptophan from chorismate: step 2/5.</text>
</comment>
<keyword evidence="13" id="KW-1185">Reference proteome</keyword>
<sequence>MTLNPVYEATSFKVIIRKLVDTPEVFTPDDLRVAFDKLLAPDLLPPEQIGALLTALHIHHIERRPELLVTAASVLRERALAVVVEGAEEDFVVDIVGTGGDGHNLFNVSTAAGIVAAGAGARVIKHGNKASTSSSGSADLLQALGCDFRRGACNSQTIPRMPFAFILASQYHPTLATIGPHRKALPFRTIFNVLGPLISPAQPKGMVLGVPEPELGLPFAKALRDSGVLRALIVCGQEGIDEISCAGPTWVWELQDGQISESTLCPETFGLKSCSLEVVAGGSPETNAATLEILLRSGEDIPQSKRPFLDFVLMNASALLVVSGLADTYTNGVKMAYEAVVSGQAWHALEGFRDDRKREAQLHHMVVQRPVAIPPMGCPPCLYSREHRSS</sequence>
<evidence type="ECO:0000313" key="13">
    <source>
        <dbReference type="Proteomes" id="UP001163798"/>
    </source>
</evidence>
<dbReference type="Pfam" id="PF00591">
    <property type="entry name" value="Glycos_transf_3"/>
    <property type="match status" value="1"/>
</dbReference>
<dbReference type="SUPFAM" id="SSF52418">
    <property type="entry name" value="Nucleoside phosphorylase/phosphoribosyltransferase catalytic domain"/>
    <property type="match status" value="1"/>
</dbReference>
<dbReference type="InterPro" id="IPR005940">
    <property type="entry name" value="Anthranilate_Pribosyl_Tfrase"/>
</dbReference>
<evidence type="ECO:0000256" key="6">
    <source>
        <dbReference type="ARBA" id="ARBA00022822"/>
    </source>
</evidence>
<name>A0AA38L3N9_9AGAR</name>
<dbReference type="PANTHER" id="PTHR43285:SF2">
    <property type="entry name" value="ANTHRANILATE PHOSPHORIBOSYLTRANSFERASE"/>
    <property type="match status" value="1"/>
</dbReference>
<proteinExistence type="inferred from homology"/>
<dbReference type="InterPro" id="IPR000312">
    <property type="entry name" value="Glycosyl_Trfase_fam3"/>
</dbReference>
<protein>
    <recommendedName>
        <fullName evidence="9">Anthranilate phosphoribosyltransferase</fullName>
        <ecNumber evidence="2">2.4.2.18</ecNumber>
    </recommendedName>
</protein>
<reference evidence="12" key="1">
    <citation type="submission" date="2022-08" db="EMBL/GenBank/DDBJ databases">
        <authorList>
            <consortium name="DOE Joint Genome Institute"/>
            <person name="Min B."/>
            <person name="Riley R."/>
            <person name="Sierra-Patev S."/>
            <person name="Naranjo-Ortiz M."/>
            <person name="Looney B."/>
            <person name="Konkel Z."/>
            <person name="Slot J.C."/>
            <person name="Sakamoto Y."/>
            <person name="Steenwyk J.L."/>
            <person name="Rokas A."/>
            <person name="Carro J."/>
            <person name="Camarero S."/>
            <person name="Ferreira P."/>
            <person name="Molpeceres G."/>
            <person name="Ruiz-Duenas F.J."/>
            <person name="Serrano A."/>
            <person name="Henrissat B."/>
            <person name="Drula E."/>
            <person name="Hughes K.W."/>
            <person name="Mata J.L."/>
            <person name="Ishikawa N.K."/>
            <person name="Vargas-Isla R."/>
            <person name="Ushijima S."/>
            <person name="Smith C.A."/>
            <person name="Ahrendt S."/>
            <person name="Andreopoulos W."/>
            <person name="He G."/>
            <person name="Labutti K."/>
            <person name="Lipzen A."/>
            <person name="Ng V."/>
            <person name="Sandor L."/>
            <person name="Barry K."/>
            <person name="Martinez A.T."/>
            <person name="Xiao Y."/>
            <person name="Gibbons J.G."/>
            <person name="Terashima K."/>
            <person name="Hibbett D.S."/>
            <person name="Grigoriev I.V."/>
        </authorList>
    </citation>
    <scope>NUCLEOTIDE SEQUENCE</scope>
    <source>
        <strain evidence="12">TFB10291</strain>
    </source>
</reference>
<evidence type="ECO:0000256" key="8">
    <source>
        <dbReference type="ARBA" id="ARBA00061500"/>
    </source>
</evidence>
<dbReference type="AlphaFoldDB" id="A0AA38L3N9"/>
<dbReference type="HAMAP" id="MF_00211">
    <property type="entry name" value="TrpD"/>
    <property type="match status" value="1"/>
</dbReference>
<accession>A0AA38L3N9</accession>
<keyword evidence="6" id="KW-0822">Tryptophan biosynthesis</keyword>
<dbReference type="GO" id="GO:0005829">
    <property type="term" value="C:cytosol"/>
    <property type="evidence" value="ECO:0007669"/>
    <property type="project" value="TreeGrafter"/>
</dbReference>
<evidence type="ECO:0000256" key="9">
    <source>
        <dbReference type="ARBA" id="ARBA00071401"/>
    </source>
</evidence>
<evidence type="ECO:0000259" key="10">
    <source>
        <dbReference type="Pfam" id="PF00591"/>
    </source>
</evidence>
<keyword evidence="7" id="KW-0057">Aromatic amino acid biosynthesis</keyword>
<dbReference type="Gene3D" id="1.20.970.10">
    <property type="entry name" value="Transferase, Pyrimidine Nucleoside Phosphorylase, Chain C"/>
    <property type="match status" value="1"/>
</dbReference>
<gene>
    <name evidence="12" type="ORF">GGU10DRAFT_428755</name>
</gene>
<dbReference type="NCBIfam" id="TIGR01245">
    <property type="entry name" value="trpD"/>
    <property type="match status" value="1"/>
</dbReference>
<keyword evidence="4 12" id="KW-0328">Glycosyltransferase</keyword>
<evidence type="ECO:0000313" key="12">
    <source>
        <dbReference type="EMBL" id="KAJ3783952.1"/>
    </source>
</evidence>
<dbReference type="Gene3D" id="3.40.1030.10">
    <property type="entry name" value="Nucleoside phosphorylase/phosphoribosyltransferase catalytic domain"/>
    <property type="match status" value="1"/>
</dbReference>
<evidence type="ECO:0000256" key="4">
    <source>
        <dbReference type="ARBA" id="ARBA00022676"/>
    </source>
</evidence>
<dbReference type="GO" id="GO:0000162">
    <property type="term" value="P:L-tryptophan biosynthetic process"/>
    <property type="evidence" value="ECO:0007669"/>
    <property type="project" value="UniProtKB-KW"/>
</dbReference>
<dbReference type="InterPro" id="IPR017459">
    <property type="entry name" value="Glycosyl_Trfase_fam3_N_dom"/>
</dbReference>
<dbReference type="Pfam" id="PF02885">
    <property type="entry name" value="Glycos_trans_3N"/>
    <property type="match status" value="1"/>
</dbReference>
<evidence type="ECO:0000256" key="5">
    <source>
        <dbReference type="ARBA" id="ARBA00022679"/>
    </source>
</evidence>
<evidence type="ECO:0000256" key="1">
    <source>
        <dbReference type="ARBA" id="ARBA00004907"/>
    </source>
</evidence>
<dbReference type="EMBL" id="MU793397">
    <property type="protein sequence ID" value="KAJ3783952.1"/>
    <property type="molecule type" value="Genomic_DNA"/>
</dbReference>
<comment type="caution">
    <text evidence="12">The sequence shown here is derived from an EMBL/GenBank/DDBJ whole genome shotgun (WGS) entry which is preliminary data.</text>
</comment>
<evidence type="ECO:0000259" key="11">
    <source>
        <dbReference type="Pfam" id="PF02885"/>
    </source>
</evidence>
<feature type="domain" description="Glycosyl transferase family 3" evidence="10">
    <location>
        <begin position="92"/>
        <end position="345"/>
    </location>
</feature>
<feature type="domain" description="Glycosyl transferase family 3 N-terminal" evidence="11">
    <location>
        <begin position="15"/>
        <end position="79"/>
    </location>
</feature>
<dbReference type="EC" id="2.4.2.18" evidence="2"/>
<organism evidence="12 13">
    <name type="scientific">Lentinula aff. detonsa</name>
    <dbReference type="NCBI Taxonomy" id="2804958"/>
    <lineage>
        <taxon>Eukaryota</taxon>
        <taxon>Fungi</taxon>
        <taxon>Dikarya</taxon>
        <taxon>Basidiomycota</taxon>
        <taxon>Agaricomycotina</taxon>
        <taxon>Agaricomycetes</taxon>
        <taxon>Agaricomycetidae</taxon>
        <taxon>Agaricales</taxon>
        <taxon>Marasmiineae</taxon>
        <taxon>Omphalotaceae</taxon>
        <taxon>Lentinula</taxon>
    </lineage>
</organism>
<keyword evidence="5" id="KW-0808">Transferase</keyword>
<dbReference type="FunFam" id="3.40.1030.10:FF:000002">
    <property type="entry name" value="Anthranilate phosphoribosyltransferase"/>
    <property type="match status" value="1"/>
</dbReference>
<dbReference type="InterPro" id="IPR035902">
    <property type="entry name" value="Nuc_phospho_transferase"/>
</dbReference>
<dbReference type="PANTHER" id="PTHR43285">
    <property type="entry name" value="ANTHRANILATE PHOSPHORIBOSYLTRANSFERASE"/>
    <property type="match status" value="1"/>
</dbReference>
<dbReference type="GO" id="GO:0004048">
    <property type="term" value="F:anthranilate phosphoribosyltransferase activity"/>
    <property type="evidence" value="ECO:0007669"/>
    <property type="project" value="UniProtKB-EC"/>
</dbReference>
<comment type="similarity">
    <text evidence="8">Belongs to the anthranilate phosphoribosyltransferase family.</text>
</comment>
<dbReference type="Proteomes" id="UP001163798">
    <property type="component" value="Unassembled WGS sequence"/>
</dbReference>
<evidence type="ECO:0000256" key="2">
    <source>
        <dbReference type="ARBA" id="ARBA00011948"/>
    </source>
</evidence>
<evidence type="ECO:0000256" key="3">
    <source>
        <dbReference type="ARBA" id="ARBA00022605"/>
    </source>
</evidence>